<accession>A0A3D1JIX4</accession>
<keyword evidence="5" id="KW-0119">Carbohydrate metabolism</keyword>
<dbReference type="EMBL" id="DPBP01000028">
    <property type="protein sequence ID" value="HCE17576.1"/>
    <property type="molecule type" value="Genomic_DNA"/>
</dbReference>
<evidence type="ECO:0000313" key="7">
    <source>
        <dbReference type="Proteomes" id="UP000264141"/>
    </source>
</evidence>
<dbReference type="Pfam" id="PF01081">
    <property type="entry name" value="Aldolase"/>
    <property type="match status" value="1"/>
</dbReference>
<dbReference type="InterPro" id="IPR000887">
    <property type="entry name" value="Aldlse_KDPG_KHG"/>
</dbReference>
<evidence type="ECO:0000256" key="1">
    <source>
        <dbReference type="ARBA" id="ARBA00004761"/>
    </source>
</evidence>
<comment type="caution">
    <text evidence="6">The sequence shown here is derived from an EMBL/GenBank/DDBJ whole genome shotgun (WGS) entry which is preliminary data.</text>
</comment>
<dbReference type="GO" id="GO:0016829">
    <property type="term" value="F:lyase activity"/>
    <property type="evidence" value="ECO:0007669"/>
    <property type="project" value="UniProtKB-KW"/>
</dbReference>
<comment type="subunit">
    <text evidence="3">Homotrimer.</text>
</comment>
<dbReference type="NCBIfam" id="TIGR01182">
    <property type="entry name" value="eda"/>
    <property type="match status" value="1"/>
</dbReference>
<proteinExistence type="inferred from homology"/>
<dbReference type="OrthoDB" id="9802667at2"/>
<evidence type="ECO:0000256" key="4">
    <source>
        <dbReference type="ARBA" id="ARBA00023239"/>
    </source>
</evidence>
<dbReference type="STRING" id="229919.GCA_001050195_01743"/>
<reference evidence="6 7" key="1">
    <citation type="journal article" date="2018" name="Nat. Biotechnol.">
        <title>A standardized bacterial taxonomy based on genome phylogeny substantially revises the tree of life.</title>
        <authorList>
            <person name="Parks D.H."/>
            <person name="Chuvochina M."/>
            <person name="Waite D.W."/>
            <person name="Rinke C."/>
            <person name="Skarshewski A."/>
            <person name="Chaumeil P.A."/>
            <person name="Hugenholtz P."/>
        </authorList>
    </citation>
    <scope>NUCLEOTIDE SEQUENCE [LARGE SCALE GENOMIC DNA]</scope>
    <source>
        <strain evidence="6">UBA8781</strain>
    </source>
</reference>
<comment type="similarity">
    <text evidence="2">Belongs to the KHG/KDPG aldolase family.</text>
</comment>
<dbReference type="RefSeq" id="WP_062192256.1">
    <property type="nucleotide sequence ID" value="NZ_DF967965.1"/>
</dbReference>
<evidence type="ECO:0000313" key="6">
    <source>
        <dbReference type="EMBL" id="HCE17576.1"/>
    </source>
</evidence>
<comment type="pathway">
    <text evidence="1">Carbohydrate acid metabolism.</text>
</comment>
<dbReference type="SUPFAM" id="SSF51569">
    <property type="entry name" value="Aldolase"/>
    <property type="match status" value="1"/>
</dbReference>
<protein>
    <submittedName>
        <fullName evidence="6">2-dehydro-3-deoxyphosphogluconate aldolase</fullName>
    </submittedName>
</protein>
<evidence type="ECO:0000256" key="2">
    <source>
        <dbReference type="ARBA" id="ARBA00006906"/>
    </source>
</evidence>
<evidence type="ECO:0000256" key="5">
    <source>
        <dbReference type="ARBA" id="ARBA00023277"/>
    </source>
</evidence>
<dbReference type="InterPro" id="IPR013785">
    <property type="entry name" value="Aldolase_TIM"/>
</dbReference>
<sequence>MDKKQTLEKLKALGLVAVIRGPSPELTLKMVDALVAGGVLGIEITYSTPNAAEVVRQLNVTFGDKIVLGMGTLTRPEQVEEALGAGAKFLVSPMGEPALCKAMVESGVPTMIGALTPTEIFAAYQMGSDVVKLFPGSLTGPAYVKALKGPFPYIPIMPTGGVSAANVGEWFAAGVFGVGAGSELCPPNLAKEGRFTEITQKAAEFVRAVQGAREQVKG</sequence>
<dbReference type="PANTHER" id="PTHR30246:SF1">
    <property type="entry name" value="2-DEHYDRO-3-DEOXY-6-PHOSPHOGALACTONATE ALDOLASE-RELATED"/>
    <property type="match status" value="1"/>
</dbReference>
<dbReference type="AlphaFoldDB" id="A0A3D1JIX4"/>
<dbReference type="PANTHER" id="PTHR30246">
    <property type="entry name" value="2-KETO-3-DEOXY-6-PHOSPHOGLUCONATE ALDOLASE"/>
    <property type="match status" value="1"/>
</dbReference>
<keyword evidence="4" id="KW-0456">Lyase</keyword>
<gene>
    <name evidence="6" type="ORF">DEQ80_06930</name>
</gene>
<name>A0A3D1JIX4_9CHLR</name>
<dbReference type="Gene3D" id="3.20.20.70">
    <property type="entry name" value="Aldolase class I"/>
    <property type="match status" value="1"/>
</dbReference>
<dbReference type="CDD" id="cd00452">
    <property type="entry name" value="KDPG_aldolase"/>
    <property type="match status" value="1"/>
</dbReference>
<organism evidence="6 7">
    <name type="scientific">Anaerolinea thermolimosa</name>
    <dbReference type="NCBI Taxonomy" id="229919"/>
    <lineage>
        <taxon>Bacteria</taxon>
        <taxon>Bacillati</taxon>
        <taxon>Chloroflexota</taxon>
        <taxon>Anaerolineae</taxon>
        <taxon>Anaerolineales</taxon>
        <taxon>Anaerolineaceae</taxon>
        <taxon>Anaerolinea</taxon>
    </lineage>
</organism>
<evidence type="ECO:0000256" key="3">
    <source>
        <dbReference type="ARBA" id="ARBA00011233"/>
    </source>
</evidence>
<dbReference type="Proteomes" id="UP000264141">
    <property type="component" value="Unassembled WGS sequence"/>
</dbReference>